<evidence type="ECO:0000256" key="5">
    <source>
        <dbReference type="SAM" id="Phobius"/>
    </source>
</evidence>
<reference evidence="7 8" key="1">
    <citation type="submission" date="2019-07" db="EMBL/GenBank/DDBJ databases">
        <title>Tepidimonas charontis SPSP-6 draft genome.</title>
        <authorList>
            <person name="Da Costa M.S."/>
            <person name="Froufe H.J.C."/>
            <person name="Egas C."/>
            <person name="Albuquerque L."/>
        </authorList>
    </citation>
    <scope>NUCLEOTIDE SEQUENCE [LARGE SCALE GENOMIC DNA]</scope>
    <source>
        <strain evidence="7 8">SPSP-6</strain>
    </source>
</reference>
<dbReference type="Pfam" id="PF04335">
    <property type="entry name" value="VirB8"/>
    <property type="match status" value="1"/>
</dbReference>
<dbReference type="AlphaFoldDB" id="A0A554XH42"/>
<dbReference type="InterPro" id="IPR035658">
    <property type="entry name" value="TrbF"/>
</dbReference>
<dbReference type="Gene3D" id="3.10.450.230">
    <property type="entry name" value="VirB8 protein"/>
    <property type="match status" value="1"/>
</dbReference>
<protein>
    <submittedName>
        <fullName evidence="7">VirB8 protein</fullName>
    </submittedName>
</protein>
<accession>A0A554XH42</accession>
<evidence type="ECO:0000313" key="7">
    <source>
        <dbReference type="EMBL" id="TSE35143.1"/>
    </source>
</evidence>
<keyword evidence="8" id="KW-1185">Reference proteome</keyword>
<dbReference type="CDD" id="cd16425">
    <property type="entry name" value="TrbF"/>
    <property type="match status" value="1"/>
</dbReference>
<comment type="subcellular location">
    <subcellularLocation>
        <location evidence="1">Membrane</location>
        <topology evidence="1">Single-pass membrane protein</topology>
    </subcellularLocation>
</comment>
<keyword evidence="4 5" id="KW-0472">Membrane</keyword>
<dbReference type="InterPro" id="IPR007430">
    <property type="entry name" value="VirB8"/>
</dbReference>
<dbReference type="EMBL" id="VJON01000010">
    <property type="protein sequence ID" value="TSE35143.1"/>
    <property type="molecule type" value="Genomic_DNA"/>
</dbReference>
<dbReference type="SUPFAM" id="SSF54427">
    <property type="entry name" value="NTF2-like"/>
    <property type="match status" value="1"/>
</dbReference>
<evidence type="ECO:0000256" key="2">
    <source>
        <dbReference type="ARBA" id="ARBA00022692"/>
    </source>
</evidence>
<dbReference type="GO" id="GO:0016020">
    <property type="term" value="C:membrane"/>
    <property type="evidence" value="ECO:0007669"/>
    <property type="project" value="UniProtKB-SubCell"/>
</dbReference>
<feature type="domain" description="Bacterial virulence protein VirB8" evidence="6">
    <location>
        <begin position="39"/>
        <end position="245"/>
    </location>
</feature>
<evidence type="ECO:0000259" key="6">
    <source>
        <dbReference type="Pfam" id="PF04335"/>
    </source>
</evidence>
<gene>
    <name evidence="7" type="ORF">Tchar_00932</name>
</gene>
<dbReference type="OrthoDB" id="9778195at2"/>
<evidence type="ECO:0000256" key="3">
    <source>
        <dbReference type="ARBA" id="ARBA00022989"/>
    </source>
</evidence>
<name>A0A554XH42_9BURK</name>
<dbReference type="RefSeq" id="WP_144327920.1">
    <property type="nucleotide sequence ID" value="NZ_VJON01000010.1"/>
</dbReference>
<dbReference type="InterPro" id="IPR032710">
    <property type="entry name" value="NTF2-like_dom_sf"/>
</dbReference>
<evidence type="ECO:0000256" key="4">
    <source>
        <dbReference type="ARBA" id="ARBA00023136"/>
    </source>
</evidence>
<evidence type="ECO:0000256" key="1">
    <source>
        <dbReference type="ARBA" id="ARBA00004167"/>
    </source>
</evidence>
<proteinExistence type="predicted"/>
<organism evidence="7 8">
    <name type="scientific">Tepidimonas charontis</name>
    <dbReference type="NCBI Taxonomy" id="2267262"/>
    <lineage>
        <taxon>Bacteria</taxon>
        <taxon>Pseudomonadati</taxon>
        <taxon>Pseudomonadota</taxon>
        <taxon>Betaproteobacteria</taxon>
        <taxon>Burkholderiales</taxon>
        <taxon>Tepidimonas</taxon>
    </lineage>
</organism>
<keyword evidence="3 5" id="KW-1133">Transmembrane helix</keyword>
<comment type="caution">
    <text evidence="7">The sequence shown here is derived from an EMBL/GenBank/DDBJ whole genome shotgun (WGS) entry which is preliminary data.</text>
</comment>
<evidence type="ECO:0000313" key="8">
    <source>
        <dbReference type="Proteomes" id="UP000318294"/>
    </source>
</evidence>
<sequence length="248" mass="27286">MLFKKSSSSSRAPGASDSRSIARAAAGSAGPIANPYLNARREWDERYGDLISRAKNWRMAAIGAIGVAAIAVFGVVFIGSQSKIQPFVIAVDDLGSPVAVARPAQLQKAGQHDERVVKAQLANFIFNARSLMRDFSSQQVLIDRAFAMLSTDVAPMVTEFQRDVRLPLQKKGTVVSVQVQTVIPAGPDTWQIDWIEVTQEPGLTAQRENWRALISIGFDEKIASNPELFYWNPLGIYIKQINWQKVSA</sequence>
<dbReference type="Proteomes" id="UP000318294">
    <property type="component" value="Unassembled WGS sequence"/>
</dbReference>
<feature type="transmembrane region" description="Helical" evidence="5">
    <location>
        <begin position="59"/>
        <end position="79"/>
    </location>
</feature>
<keyword evidence="2 5" id="KW-0812">Transmembrane</keyword>